<protein>
    <submittedName>
        <fullName evidence="2">Uncharacterized protein</fullName>
    </submittedName>
</protein>
<evidence type="ECO:0000313" key="2">
    <source>
        <dbReference type="EMBL" id="WNG44819.1"/>
    </source>
</evidence>
<evidence type="ECO:0000256" key="1">
    <source>
        <dbReference type="SAM" id="MobiDB-lite"/>
    </source>
</evidence>
<organism evidence="2 3">
    <name type="scientific">Archangium minus</name>
    <dbReference type="NCBI Taxonomy" id="83450"/>
    <lineage>
        <taxon>Bacteria</taxon>
        <taxon>Pseudomonadati</taxon>
        <taxon>Myxococcota</taxon>
        <taxon>Myxococcia</taxon>
        <taxon>Myxococcales</taxon>
        <taxon>Cystobacterineae</taxon>
        <taxon>Archangiaceae</taxon>
        <taxon>Archangium</taxon>
    </lineage>
</organism>
<keyword evidence="3" id="KW-1185">Reference proteome</keyword>
<feature type="region of interest" description="Disordered" evidence="1">
    <location>
        <begin position="1"/>
        <end position="85"/>
    </location>
</feature>
<dbReference type="EMBL" id="CP043494">
    <property type="protein sequence ID" value="WNG44819.1"/>
    <property type="molecule type" value="Genomic_DNA"/>
</dbReference>
<feature type="compositionally biased region" description="Pro residues" evidence="1">
    <location>
        <begin position="18"/>
        <end position="32"/>
    </location>
</feature>
<dbReference type="Proteomes" id="UP001611383">
    <property type="component" value="Chromosome"/>
</dbReference>
<gene>
    <name evidence="2" type="ORF">F0U60_12495</name>
</gene>
<sequence length="371" mass="40257">MFKAKFPSFKLPSSPMRSPSPGPSQRPGPDVPSRPQGTPRGPPLQDAFDQQPRGTPRGGPSTSNPSFWSRMSPGGLFGSSPTKQQIKQDVTTLQNTPGGFIKPNSLYHSTSSAAWDGMSKTGGLAPPTMLSQHGIIRKTGEGDQYSAQAGEKNFISFGQGAQGLGTSRAYFKQTANSASYSPHLYSDAQLKAEIDQSKKLLSNWNAPEGKAYGDLVDKPRVQARLRQLEAEQSLRTNMPGRETPYPLMFDFNGDKLNAKPMGMGPGEVAVHGPAMFKDNLQRVFVPADRVADMQSRLNTTLGPGHSVQVLSFEGQTKFLEQQRQSLGRTPNNPAHLALRADENVSSNLSANEDKRKFFYDMAGSDMGVPTI</sequence>
<accession>A0ABY9WLZ2</accession>
<name>A0ABY9WLZ2_9BACT</name>
<reference evidence="2 3" key="1">
    <citation type="submission" date="2019-08" db="EMBL/GenBank/DDBJ databases">
        <title>Archangium and Cystobacter genomes.</title>
        <authorList>
            <person name="Chen I.-C.K."/>
            <person name="Wielgoss S."/>
        </authorList>
    </citation>
    <scope>NUCLEOTIDE SEQUENCE [LARGE SCALE GENOMIC DNA]</scope>
    <source>
        <strain evidence="2 3">Cbm 6</strain>
    </source>
</reference>
<feature type="compositionally biased region" description="Polar residues" evidence="1">
    <location>
        <begin position="60"/>
        <end position="69"/>
    </location>
</feature>
<dbReference type="RefSeq" id="WP_395818416.1">
    <property type="nucleotide sequence ID" value="NZ_CP043494.1"/>
</dbReference>
<evidence type="ECO:0000313" key="3">
    <source>
        <dbReference type="Proteomes" id="UP001611383"/>
    </source>
</evidence>
<proteinExistence type="predicted"/>